<dbReference type="Proteomes" id="UP000434209">
    <property type="component" value="Chromosome 1"/>
</dbReference>
<comment type="pathway">
    <text evidence="6">Sulfur metabolism; hydrogen sulfide biosynthesis; sulfite from sulfate: step 2/3.</text>
</comment>
<keyword evidence="10" id="KW-1185">Reference proteome</keyword>
<dbReference type="InterPro" id="IPR002891">
    <property type="entry name" value="APS"/>
</dbReference>
<evidence type="ECO:0000256" key="2">
    <source>
        <dbReference type="ARBA" id="ARBA00012121"/>
    </source>
</evidence>
<name>A0A7Z2G315_9BURK</name>
<dbReference type="NCBIfam" id="TIGR00455">
    <property type="entry name" value="apsK"/>
    <property type="match status" value="1"/>
</dbReference>
<dbReference type="InterPro" id="IPR050512">
    <property type="entry name" value="Sulf_AdTrans/APS_kinase"/>
</dbReference>
<dbReference type="EC" id="2.7.1.25" evidence="2 6"/>
<dbReference type="RefSeq" id="WP_158757183.1">
    <property type="nucleotide sequence ID" value="NZ_CP046909.1"/>
</dbReference>
<dbReference type="GO" id="GO:0019379">
    <property type="term" value="P:sulfate assimilation, phosphoadenylyl sulfate reduction by phosphoadenylyl-sulfate reductase (thioredoxin)"/>
    <property type="evidence" value="ECO:0007669"/>
    <property type="project" value="TreeGrafter"/>
</dbReference>
<dbReference type="Gene3D" id="3.40.50.300">
    <property type="entry name" value="P-loop containing nucleotide triphosphate hydrolases"/>
    <property type="match status" value="1"/>
</dbReference>
<feature type="domain" description="APS kinase" evidence="8">
    <location>
        <begin position="1"/>
        <end position="141"/>
    </location>
</feature>
<proteinExistence type="inferred from homology"/>
<dbReference type="OrthoDB" id="9804504at2"/>
<evidence type="ECO:0000313" key="9">
    <source>
        <dbReference type="EMBL" id="QGZ54025.1"/>
    </source>
</evidence>
<gene>
    <name evidence="9" type="primary">cysC</name>
    <name evidence="9" type="ORF">FAZ97_03330</name>
</gene>
<organism evidence="9 10">
    <name type="scientific">Paraburkholderia acidiphila</name>
    <dbReference type="NCBI Taxonomy" id="2571747"/>
    <lineage>
        <taxon>Bacteria</taxon>
        <taxon>Pseudomonadati</taxon>
        <taxon>Pseudomonadota</taxon>
        <taxon>Betaproteobacteria</taxon>
        <taxon>Burkholderiales</taxon>
        <taxon>Burkholderiaceae</taxon>
        <taxon>Paraburkholderia</taxon>
    </lineage>
</organism>
<keyword evidence="3 6" id="KW-0808">Transferase</keyword>
<evidence type="ECO:0000256" key="7">
    <source>
        <dbReference type="SAM" id="MobiDB-lite"/>
    </source>
</evidence>
<evidence type="ECO:0000259" key="8">
    <source>
        <dbReference type="Pfam" id="PF01583"/>
    </source>
</evidence>
<comment type="catalytic activity">
    <reaction evidence="1 6">
        <text>adenosine 5'-phosphosulfate + ATP = 3'-phosphoadenylyl sulfate + ADP + H(+)</text>
        <dbReference type="Rhea" id="RHEA:24152"/>
        <dbReference type="ChEBI" id="CHEBI:15378"/>
        <dbReference type="ChEBI" id="CHEBI:30616"/>
        <dbReference type="ChEBI" id="CHEBI:58243"/>
        <dbReference type="ChEBI" id="CHEBI:58339"/>
        <dbReference type="ChEBI" id="CHEBI:456216"/>
        <dbReference type="EC" id="2.7.1.25"/>
    </reaction>
</comment>
<comment type="similarity">
    <text evidence="6">Belongs to the APS kinase family.</text>
</comment>
<sequence>MSGAGKSTIARALVDRLHTFALRATVLDGDVLRTGLNSDLGFSEGERTENLRRVAHVAALFCNEGFIAVTATISPEPEHREYARRIVGEASFIEVFIDTPLEICERRDPKGLYQRARRGEIKQFTGLGSPYHPPVNPDVVLRTQESDVDDCVAQLIAHLLRNGQLTAQRSGNTHSFPAPGIASPFTSGAKQR</sequence>
<evidence type="ECO:0000256" key="1">
    <source>
        <dbReference type="ARBA" id="ARBA00001823"/>
    </source>
</evidence>
<dbReference type="GO" id="GO:0070814">
    <property type="term" value="P:hydrogen sulfide biosynthetic process"/>
    <property type="evidence" value="ECO:0007669"/>
    <property type="project" value="UniProtKB-UniPathway"/>
</dbReference>
<dbReference type="KEGG" id="pacp:FAZ97_03330"/>
<evidence type="ECO:0000256" key="3">
    <source>
        <dbReference type="ARBA" id="ARBA00022679"/>
    </source>
</evidence>
<evidence type="ECO:0000256" key="4">
    <source>
        <dbReference type="ARBA" id="ARBA00022741"/>
    </source>
</evidence>
<dbReference type="UniPathway" id="UPA00140">
    <property type="reaction ID" value="UER00205"/>
</dbReference>
<dbReference type="SUPFAM" id="SSF52540">
    <property type="entry name" value="P-loop containing nucleoside triphosphate hydrolases"/>
    <property type="match status" value="1"/>
</dbReference>
<evidence type="ECO:0000256" key="6">
    <source>
        <dbReference type="RuleBase" id="RU004347"/>
    </source>
</evidence>
<dbReference type="GO" id="GO:0010134">
    <property type="term" value="P:sulfate assimilation via adenylyl sulfate reduction"/>
    <property type="evidence" value="ECO:0007669"/>
    <property type="project" value="TreeGrafter"/>
</dbReference>
<protein>
    <recommendedName>
        <fullName evidence="2 6">Adenylyl-sulfate kinase</fullName>
        <ecNumber evidence="2 6">2.7.1.25</ecNumber>
    </recommendedName>
</protein>
<dbReference type="NCBIfam" id="NF003013">
    <property type="entry name" value="PRK03846.1"/>
    <property type="match status" value="1"/>
</dbReference>
<dbReference type="GO" id="GO:0004020">
    <property type="term" value="F:adenylylsulfate kinase activity"/>
    <property type="evidence" value="ECO:0007669"/>
    <property type="project" value="UniProtKB-EC"/>
</dbReference>
<feature type="region of interest" description="Disordered" evidence="7">
    <location>
        <begin position="170"/>
        <end position="192"/>
    </location>
</feature>
<keyword evidence="4 6" id="KW-0547">Nucleotide-binding</keyword>
<dbReference type="GO" id="GO:0004781">
    <property type="term" value="F:sulfate adenylyltransferase (ATP) activity"/>
    <property type="evidence" value="ECO:0007669"/>
    <property type="project" value="TreeGrafter"/>
</dbReference>
<evidence type="ECO:0000256" key="5">
    <source>
        <dbReference type="ARBA" id="ARBA00022840"/>
    </source>
</evidence>
<dbReference type="PANTHER" id="PTHR42700">
    <property type="entry name" value="SULFATE ADENYLYLTRANSFERASE"/>
    <property type="match status" value="1"/>
</dbReference>
<dbReference type="CDD" id="cd02027">
    <property type="entry name" value="APSK"/>
    <property type="match status" value="1"/>
</dbReference>
<evidence type="ECO:0000313" key="10">
    <source>
        <dbReference type="Proteomes" id="UP000434209"/>
    </source>
</evidence>
<dbReference type="GO" id="GO:0005737">
    <property type="term" value="C:cytoplasm"/>
    <property type="evidence" value="ECO:0007669"/>
    <property type="project" value="TreeGrafter"/>
</dbReference>
<dbReference type="AlphaFoldDB" id="A0A7Z2G315"/>
<dbReference type="EMBL" id="CP046909">
    <property type="protein sequence ID" value="QGZ54025.1"/>
    <property type="molecule type" value="Genomic_DNA"/>
</dbReference>
<dbReference type="PANTHER" id="PTHR42700:SF1">
    <property type="entry name" value="SULFATE ADENYLYLTRANSFERASE"/>
    <property type="match status" value="1"/>
</dbReference>
<dbReference type="Pfam" id="PF01583">
    <property type="entry name" value="APS_kinase"/>
    <property type="match status" value="1"/>
</dbReference>
<keyword evidence="5 6" id="KW-0067">ATP-binding</keyword>
<keyword evidence="6 9" id="KW-0418">Kinase</keyword>
<comment type="function">
    <text evidence="6">Catalyzes the synthesis of activated sulfate.</text>
</comment>
<dbReference type="GO" id="GO:0005524">
    <property type="term" value="F:ATP binding"/>
    <property type="evidence" value="ECO:0007669"/>
    <property type="project" value="UniProtKB-KW"/>
</dbReference>
<dbReference type="InterPro" id="IPR059117">
    <property type="entry name" value="APS_kinase_dom"/>
</dbReference>
<reference evidence="9 10" key="1">
    <citation type="submission" date="2019-12" db="EMBL/GenBank/DDBJ databases">
        <title>Paraburkholderia acidiphila 7Q-K02 sp. nov and Paraburkholderia acidisoli DHF22 sp. nov., two strains isolated from forest soil.</title>
        <authorList>
            <person name="Gao Z."/>
            <person name="Qiu L."/>
        </authorList>
    </citation>
    <scope>NUCLEOTIDE SEQUENCE [LARGE SCALE GENOMIC DNA]</scope>
    <source>
        <strain evidence="9 10">7Q-K02</strain>
    </source>
</reference>
<dbReference type="InterPro" id="IPR027417">
    <property type="entry name" value="P-loop_NTPase"/>
</dbReference>
<accession>A0A7Z2G315</accession>